<dbReference type="EMBL" id="QLTT01000012">
    <property type="protein sequence ID" value="RAS60343.1"/>
    <property type="molecule type" value="Genomic_DNA"/>
</dbReference>
<feature type="region of interest" description="Disordered" evidence="1">
    <location>
        <begin position="21"/>
        <end position="51"/>
    </location>
</feature>
<name>A0ABX9DZB2_9PSEU</name>
<dbReference type="RefSeq" id="WP_146772010.1">
    <property type="nucleotide sequence ID" value="NZ_QLTT01000012.1"/>
</dbReference>
<reference evidence="2 3" key="1">
    <citation type="submission" date="2018-06" db="EMBL/GenBank/DDBJ databases">
        <title>Genomic Encyclopedia of Type Strains, Phase IV (KMG-IV): sequencing the most valuable type-strain genomes for metagenomic binning, comparative biology and taxonomic classification.</title>
        <authorList>
            <person name="Goeker M."/>
        </authorList>
    </citation>
    <scope>NUCLEOTIDE SEQUENCE [LARGE SCALE GENOMIC DNA]</scope>
    <source>
        <strain evidence="2 3">DSM 45479</strain>
    </source>
</reference>
<organism evidence="2 3">
    <name type="scientific">Lentzea atacamensis</name>
    <dbReference type="NCBI Taxonomy" id="531938"/>
    <lineage>
        <taxon>Bacteria</taxon>
        <taxon>Bacillati</taxon>
        <taxon>Actinomycetota</taxon>
        <taxon>Actinomycetes</taxon>
        <taxon>Pseudonocardiales</taxon>
        <taxon>Pseudonocardiaceae</taxon>
        <taxon>Lentzea</taxon>
    </lineage>
</organism>
<keyword evidence="3" id="KW-1185">Reference proteome</keyword>
<evidence type="ECO:0008006" key="4">
    <source>
        <dbReference type="Google" id="ProtNLM"/>
    </source>
</evidence>
<dbReference type="Proteomes" id="UP000248714">
    <property type="component" value="Unassembled WGS sequence"/>
</dbReference>
<evidence type="ECO:0000313" key="2">
    <source>
        <dbReference type="EMBL" id="RAS60343.1"/>
    </source>
</evidence>
<gene>
    <name evidence="2" type="ORF">C8D87_112241</name>
</gene>
<proteinExistence type="predicted"/>
<protein>
    <recommendedName>
        <fullName evidence="4">Transposase IS701-like DDE domain-containing protein</fullName>
    </recommendedName>
</protein>
<evidence type="ECO:0000313" key="3">
    <source>
        <dbReference type="Proteomes" id="UP000248714"/>
    </source>
</evidence>
<accession>A0ABX9DZB2</accession>
<comment type="caution">
    <text evidence="2">The sequence shown here is derived from an EMBL/GenBank/DDBJ whole genome shotgun (WGS) entry which is preliminary data.</text>
</comment>
<evidence type="ECO:0000256" key="1">
    <source>
        <dbReference type="SAM" id="MobiDB-lite"/>
    </source>
</evidence>
<sequence length="105" mass="11984">MSAECLIYARHRDSGPLTGPVVFADDSSWGRGGTSRPWTRSRSRKPRPWLGPHGWWRWGCVFVRHRGTPDELARDEEWSGAPAGDVAAFSARLREYFTNSEQQPR</sequence>